<keyword evidence="2" id="KW-0472">Membrane</keyword>
<gene>
    <name evidence="3" type="ORF">AOQ84DRAFT_436524</name>
</gene>
<evidence type="ECO:0000313" key="4">
    <source>
        <dbReference type="Proteomes" id="UP000250140"/>
    </source>
</evidence>
<feature type="region of interest" description="Disordered" evidence="1">
    <location>
        <begin position="176"/>
        <end position="235"/>
    </location>
</feature>
<evidence type="ECO:0000313" key="3">
    <source>
        <dbReference type="EMBL" id="OCL13131.1"/>
    </source>
</evidence>
<name>A0A8E2F9X3_9PEZI</name>
<dbReference type="Proteomes" id="UP000250140">
    <property type="component" value="Unassembled WGS sequence"/>
</dbReference>
<dbReference type="OrthoDB" id="3941746at2759"/>
<dbReference type="AlphaFoldDB" id="A0A8E2F9X3"/>
<evidence type="ECO:0000256" key="1">
    <source>
        <dbReference type="SAM" id="MobiDB-lite"/>
    </source>
</evidence>
<keyword evidence="4" id="KW-1185">Reference proteome</keyword>
<feature type="compositionally biased region" description="Polar residues" evidence="1">
    <location>
        <begin position="176"/>
        <end position="191"/>
    </location>
</feature>
<evidence type="ECO:0000256" key="2">
    <source>
        <dbReference type="SAM" id="Phobius"/>
    </source>
</evidence>
<feature type="transmembrane region" description="Helical" evidence="2">
    <location>
        <begin position="445"/>
        <end position="466"/>
    </location>
</feature>
<dbReference type="EMBL" id="KV748779">
    <property type="protein sequence ID" value="OCL13131.1"/>
    <property type="molecule type" value="Genomic_DNA"/>
</dbReference>
<proteinExistence type="predicted"/>
<keyword evidence="2" id="KW-1133">Transmembrane helix</keyword>
<protein>
    <submittedName>
        <fullName evidence="3">Uncharacterized protein</fullName>
    </submittedName>
</protein>
<keyword evidence="2" id="KW-0812">Transmembrane</keyword>
<sequence>MPRDRRLRTDEEELINDLDYKDATQHSKAQLKSETEIVELEGIPTINAPGYGNWIWAEQRCARRSGLTRQEADVVHELFRMYKDGRNLQEFSVYLNGKLGREYPSARAVSVFNTLMNYSAFIEVLPGNPYLPVKITLWLIKEFYSDAIYDRLRFIETAGDLLTFIREEIQPLVQSSQQAGQRLGTDDQSSVQHEKEGIQMGSLKKLSHAPPQDFDRIDPDSITVGKPTTNPKAPRATIENTASTSKLQLDDLSKLGKQKLDDIIGRLVNTRSKGADDVFRCYLVIGRFAKGSDHPAERFLLLNKNDVLFKIIRKGARSVRGWRTYASFKTLKGFGLYKCDISKGCHLKLCLSQQHQSTLSQFFLAYQASYWHPDSNVAKAWTEWVHKNLNANSHVPFEGKYSLELVYGWSPTRLTFAVSLAVFLSFGIGLGYMLKTGDVSTAWTIASYVVTAAGAVIALIAILGSLSQV</sequence>
<organism evidence="3 4">
    <name type="scientific">Glonium stellatum</name>
    <dbReference type="NCBI Taxonomy" id="574774"/>
    <lineage>
        <taxon>Eukaryota</taxon>
        <taxon>Fungi</taxon>
        <taxon>Dikarya</taxon>
        <taxon>Ascomycota</taxon>
        <taxon>Pezizomycotina</taxon>
        <taxon>Dothideomycetes</taxon>
        <taxon>Pleosporomycetidae</taxon>
        <taxon>Gloniales</taxon>
        <taxon>Gloniaceae</taxon>
        <taxon>Glonium</taxon>
    </lineage>
</organism>
<accession>A0A8E2F9X3</accession>
<reference evidence="3 4" key="1">
    <citation type="journal article" date="2016" name="Nat. Commun.">
        <title>Ectomycorrhizal ecology is imprinted in the genome of the dominant symbiotic fungus Cenococcum geophilum.</title>
        <authorList>
            <consortium name="DOE Joint Genome Institute"/>
            <person name="Peter M."/>
            <person name="Kohler A."/>
            <person name="Ohm R.A."/>
            <person name="Kuo A."/>
            <person name="Krutzmann J."/>
            <person name="Morin E."/>
            <person name="Arend M."/>
            <person name="Barry K.W."/>
            <person name="Binder M."/>
            <person name="Choi C."/>
            <person name="Clum A."/>
            <person name="Copeland A."/>
            <person name="Grisel N."/>
            <person name="Haridas S."/>
            <person name="Kipfer T."/>
            <person name="LaButti K."/>
            <person name="Lindquist E."/>
            <person name="Lipzen A."/>
            <person name="Maire R."/>
            <person name="Meier B."/>
            <person name="Mihaltcheva S."/>
            <person name="Molinier V."/>
            <person name="Murat C."/>
            <person name="Poggeler S."/>
            <person name="Quandt C.A."/>
            <person name="Sperisen C."/>
            <person name="Tritt A."/>
            <person name="Tisserant E."/>
            <person name="Crous P.W."/>
            <person name="Henrissat B."/>
            <person name="Nehls U."/>
            <person name="Egli S."/>
            <person name="Spatafora J.W."/>
            <person name="Grigoriev I.V."/>
            <person name="Martin F.M."/>
        </authorList>
    </citation>
    <scope>NUCLEOTIDE SEQUENCE [LARGE SCALE GENOMIC DNA]</scope>
    <source>
        <strain evidence="3 4">CBS 207.34</strain>
    </source>
</reference>
<feature type="transmembrane region" description="Helical" evidence="2">
    <location>
        <begin position="414"/>
        <end position="433"/>
    </location>
</feature>